<keyword evidence="4 12" id="KW-0812">Transmembrane</keyword>
<dbReference type="GO" id="GO:0004930">
    <property type="term" value="F:G protein-coupled receptor activity"/>
    <property type="evidence" value="ECO:0007669"/>
    <property type="project" value="UniProtKB-KW"/>
</dbReference>
<dbReference type="AlphaFoldDB" id="A0A6J2WG26"/>
<dbReference type="PRINTS" id="PR00237">
    <property type="entry name" value="GPCRRHODOPSN"/>
</dbReference>
<evidence type="ECO:0000256" key="11">
    <source>
        <dbReference type="ARBA" id="ARBA00023224"/>
    </source>
</evidence>
<keyword evidence="3" id="KW-1003">Cell membrane</keyword>
<evidence type="ECO:0000313" key="15">
    <source>
        <dbReference type="Proteomes" id="UP000504632"/>
    </source>
</evidence>
<keyword evidence="5 13" id="KW-1133">Transmembrane helix</keyword>
<evidence type="ECO:0000256" key="4">
    <source>
        <dbReference type="ARBA" id="ARBA00022692"/>
    </source>
</evidence>
<dbReference type="InterPro" id="IPR017452">
    <property type="entry name" value="GPCR_Rhodpsn_7TM"/>
</dbReference>
<keyword evidence="10" id="KW-0325">Glycoprotein</keyword>
<keyword evidence="6 12" id="KW-0297">G-protein coupled receptor</keyword>
<dbReference type="InParanoid" id="A0A6J2WG26"/>
<dbReference type="FunFam" id="1.20.1070.10:FF:000065">
    <property type="entry name" value="G-protein coupled receptor 4"/>
    <property type="match status" value="1"/>
</dbReference>
<evidence type="ECO:0000313" key="16">
    <source>
        <dbReference type="RefSeq" id="XP_030643293.1"/>
    </source>
</evidence>
<dbReference type="Proteomes" id="UP000504632">
    <property type="component" value="Chromosome 10"/>
</dbReference>
<dbReference type="Pfam" id="PF00001">
    <property type="entry name" value="7tm_1"/>
    <property type="match status" value="1"/>
</dbReference>
<evidence type="ECO:0000256" key="12">
    <source>
        <dbReference type="RuleBase" id="RU000688"/>
    </source>
</evidence>
<protein>
    <submittedName>
        <fullName evidence="16">Probable G-protein coupled receptor 132</fullName>
    </submittedName>
</protein>
<evidence type="ECO:0000259" key="14">
    <source>
        <dbReference type="PROSITE" id="PS50262"/>
    </source>
</evidence>
<evidence type="ECO:0000256" key="3">
    <source>
        <dbReference type="ARBA" id="ARBA00022475"/>
    </source>
</evidence>
<feature type="domain" description="G-protein coupled receptors family 1 profile" evidence="14">
    <location>
        <begin position="37"/>
        <end position="289"/>
    </location>
</feature>
<accession>A0A6J2WG26</accession>
<sequence>MQTLGNNTDHNCSTPYEENRIPLVVMYSIVIVVGMPANLITVYLTFRQIQRKNVLGIYLFSLSVCDLMYLSTLPLWAIYVDNGHVWHWSSLACKITGYLFFNNMYISIFLLCCVSLDRYVAVVYAVESRGLRKSKLALIITVVIVIIVALTHLPVFTMSEGDVDNMEQKRCFEPGQNSFMVTFFNYGRFLMGFLLPFCVLVFTNHAIFVNVKASAGLMERQKDKVRYLALAVILLFVVCFAPYHVILLVRAISYNLSLEECHFEKSVYTPYTISLGLSTINSAMNPVLYVLASDNIRKEIRRNLASLRSGSVAGHSTKNSSEVRNPKT</sequence>
<evidence type="ECO:0000256" key="5">
    <source>
        <dbReference type="ARBA" id="ARBA00022989"/>
    </source>
</evidence>
<dbReference type="OrthoDB" id="8953154at2759"/>
<dbReference type="CTD" id="797380"/>
<keyword evidence="11 12" id="KW-0807">Transducer</keyword>
<gene>
    <name evidence="16" type="primary">gpr132a</name>
</gene>
<keyword evidence="15" id="KW-1185">Reference proteome</keyword>
<evidence type="ECO:0000256" key="9">
    <source>
        <dbReference type="ARBA" id="ARBA00023170"/>
    </source>
</evidence>
<keyword evidence="8" id="KW-1015">Disulfide bond</keyword>
<organism evidence="15 16">
    <name type="scientific">Chanos chanos</name>
    <name type="common">Milkfish</name>
    <name type="synonym">Mugil chanos</name>
    <dbReference type="NCBI Taxonomy" id="29144"/>
    <lineage>
        <taxon>Eukaryota</taxon>
        <taxon>Metazoa</taxon>
        <taxon>Chordata</taxon>
        <taxon>Craniata</taxon>
        <taxon>Vertebrata</taxon>
        <taxon>Euteleostomi</taxon>
        <taxon>Actinopterygii</taxon>
        <taxon>Neopterygii</taxon>
        <taxon>Teleostei</taxon>
        <taxon>Ostariophysi</taxon>
        <taxon>Gonorynchiformes</taxon>
        <taxon>Chanidae</taxon>
        <taxon>Chanos</taxon>
    </lineage>
</organism>
<evidence type="ECO:0000256" key="13">
    <source>
        <dbReference type="SAM" id="Phobius"/>
    </source>
</evidence>
<feature type="transmembrane region" description="Helical" evidence="13">
    <location>
        <begin position="136"/>
        <end position="156"/>
    </location>
</feature>
<evidence type="ECO:0000256" key="10">
    <source>
        <dbReference type="ARBA" id="ARBA00023180"/>
    </source>
</evidence>
<evidence type="ECO:0000256" key="7">
    <source>
        <dbReference type="ARBA" id="ARBA00023136"/>
    </source>
</evidence>
<dbReference type="GeneID" id="115823385"/>
<dbReference type="PROSITE" id="PS00237">
    <property type="entry name" value="G_PROTEIN_RECEP_F1_1"/>
    <property type="match status" value="1"/>
</dbReference>
<evidence type="ECO:0000256" key="6">
    <source>
        <dbReference type="ARBA" id="ARBA00023040"/>
    </source>
</evidence>
<feature type="transmembrane region" description="Helical" evidence="13">
    <location>
        <begin position="227"/>
        <end position="252"/>
    </location>
</feature>
<keyword evidence="7 13" id="KW-0472">Membrane</keyword>
<dbReference type="PROSITE" id="PS50262">
    <property type="entry name" value="G_PROTEIN_RECEP_F1_2"/>
    <property type="match status" value="1"/>
</dbReference>
<dbReference type="PANTHER" id="PTHR24234:SF7">
    <property type="entry name" value="G-PROTEIN COUPLED RECEPTOR 132-RELATED"/>
    <property type="match status" value="1"/>
</dbReference>
<feature type="transmembrane region" description="Helical" evidence="13">
    <location>
        <begin position="104"/>
        <end position="124"/>
    </location>
</feature>
<dbReference type="Gene3D" id="1.20.1070.10">
    <property type="entry name" value="Rhodopsin 7-helix transmembrane proteins"/>
    <property type="match status" value="1"/>
</dbReference>
<feature type="transmembrane region" description="Helical" evidence="13">
    <location>
        <begin position="189"/>
        <end position="207"/>
    </location>
</feature>
<evidence type="ECO:0000256" key="8">
    <source>
        <dbReference type="ARBA" id="ARBA00023157"/>
    </source>
</evidence>
<dbReference type="PRINTS" id="PR01157">
    <property type="entry name" value="P2YPURNOCPTR"/>
</dbReference>
<comment type="similarity">
    <text evidence="2 12">Belongs to the G-protein coupled receptor 1 family.</text>
</comment>
<dbReference type="GO" id="GO:0000082">
    <property type="term" value="P:G1/S transition of mitotic cell cycle"/>
    <property type="evidence" value="ECO:0007669"/>
    <property type="project" value="TreeGrafter"/>
</dbReference>
<name>A0A6J2WG26_CHACN</name>
<dbReference type="GO" id="GO:0005886">
    <property type="term" value="C:plasma membrane"/>
    <property type="evidence" value="ECO:0007669"/>
    <property type="project" value="UniProtKB-SubCell"/>
</dbReference>
<dbReference type="SUPFAM" id="SSF81321">
    <property type="entry name" value="Family A G protein-coupled receptor-like"/>
    <property type="match status" value="1"/>
</dbReference>
<dbReference type="RefSeq" id="XP_030643293.1">
    <property type="nucleotide sequence ID" value="XM_030787433.1"/>
</dbReference>
<feature type="transmembrane region" description="Helical" evidence="13">
    <location>
        <begin position="272"/>
        <end position="292"/>
    </location>
</feature>
<feature type="transmembrane region" description="Helical" evidence="13">
    <location>
        <begin position="58"/>
        <end position="79"/>
    </location>
</feature>
<reference evidence="16" key="1">
    <citation type="submission" date="2025-08" db="UniProtKB">
        <authorList>
            <consortium name="RefSeq"/>
        </authorList>
    </citation>
    <scope>IDENTIFICATION</scope>
</reference>
<keyword evidence="9 12" id="KW-0675">Receptor</keyword>
<proteinExistence type="inferred from homology"/>
<feature type="transmembrane region" description="Helical" evidence="13">
    <location>
        <begin position="24"/>
        <end position="46"/>
    </location>
</feature>
<comment type="subcellular location">
    <subcellularLocation>
        <location evidence="1">Cell membrane</location>
        <topology evidence="1">Multi-pass membrane protein</topology>
    </subcellularLocation>
</comment>
<evidence type="ECO:0000256" key="1">
    <source>
        <dbReference type="ARBA" id="ARBA00004651"/>
    </source>
</evidence>
<dbReference type="InterPro" id="IPR000276">
    <property type="entry name" value="GPCR_Rhodpsn"/>
</dbReference>
<dbReference type="PANTHER" id="PTHR24234">
    <property type="entry name" value="LYSOPHOSPHATIDIC ACID RECEPTOR 5/SPHINGOSYLPHOSPHORYLCHOLINE RECEPTOR"/>
    <property type="match status" value="1"/>
</dbReference>
<evidence type="ECO:0000256" key="2">
    <source>
        <dbReference type="ARBA" id="ARBA00010663"/>
    </source>
</evidence>
<dbReference type="GO" id="GO:0010972">
    <property type="term" value="P:negative regulation of G2/M transition of mitotic cell cycle"/>
    <property type="evidence" value="ECO:0007669"/>
    <property type="project" value="TreeGrafter"/>
</dbReference>